<dbReference type="CDD" id="cd17562">
    <property type="entry name" value="REC_CheY4-like"/>
    <property type="match status" value="1"/>
</dbReference>
<dbReference type="Gene3D" id="3.40.50.2300">
    <property type="match status" value="1"/>
</dbReference>
<dbReference type="OrthoDB" id="9800897at2"/>
<dbReference type="InterPro" id="IPR001789">
    <property type="entry name" value="Sig_transdc_resp-reg_receiver"/>
</dbReference>
<gene>
    <name evidence="4" type="ORF">SAMN05878503_12728</name>
</gene>
<evidence type="ECO:0000256" key="1">
    <source>
        <dbReference type="ARBA" id="ARBA00022553"/>
    </source>
</evidence>
<evidence type="ECO:0000313" key="4">
    <source>
        <dbReference type="EMBL" id="SNX74886.1"/>
    </source>
</evidence>
<dbReference type="GO" id="GO:0000160">
    <property type="term" value="P:phosphorelay signal transduction system"/>
    <property type="evidence" value="ECO:0007669"/>
    <property type="project" value="InterPro"/>
</dbReference>
<dbReference type="PROSITE" id="PS50110">
    <property type="entry name" value="RESPONSE_REGULATORY"/>
    <property type="match status" value="1"/>
</dbReference>
<accession>A0A285D6C7</accession>
<evidence type="ECO:0000256" key="2">
    <source>
        <dbReference type="PROSITE-ProRule" id="PRU00169"/>
    </source>
</evidence>
<keyword evidence="1 2" id="KW-0597">Phosphoprotein</keyword>
<dbReference type="SMART" id="SM00448">
    <property type="entry name" value="REC"/>
    <property type="match status" value="1"/>
</dbReference>
<proteinExistence type="predicted"/>
<dbReference type="Proteomes" id="UP000219467">
    <property type="component" value="Unassembled WGS sequence"/>
</dbReference>
<evidence type="ECO:0000259" key="3">
    <source>
        <dbReference type="PROSITE" id="PS50110"/>
    </source>
</evidence>
<evidence type="ECO:0000313" key="5">
    <source>
        <dbReference type="Proteomes" id="UP000219467"/>
    </source>
</evidence>
<dbReference type="InterPro" id="IPR050595">
    <property type="entry name" value="Bact_response_regulator"/>
</dbReference>
<dbReference type="RefSeq" id="WP_097031862.1">
    <property type="nucleotide sequence ID" value="NZ_OAOQ01000027.1"/>
</dbReference>
<dbReference type="PANTHER" id="PTHR44591">
    <property type="entry name" value="STRESS RESPONSE REGULATOR PROTEIN 1"/>
    <property type="match status" value="1"/>
</dbReference>
<organism evidence="4 5">
    <name type="scientific">Cereibacter ovatus</name>
    <dbReference type="NCBI Taxonomy" id="439529"/>
    <lineage>
        <taxon>Bacteria</taxon>
        <taxon>Pseudomonadati</taxon>
        <taxon>Pseudomonadota</taxon>
        <taxon>Alphaproteobacteria</taxon>
        <taxon>Rhodobacterales</taxon>
        <taxon>Paracoccaceae</taxon>
        <taxon>Cereibacter</taxon>
    </lineage>
</organism>
<dbReference type="SUPFAM" id="SSF52172">
    <property type="entry name" value="CheY-like"/>
    <property type="match status" value="1"/>
</dbReference>
<protein>
    <submittedName>
        <fullName evidence="4">Two-component system chemotaxis response regulator CheY</fullName>
    </submittedName>
</protein>
<feature type="modified residue" description="4-aspartylphosphate" evidence="2">
    <location>
        <position position="53"/>
    </location>
</feature>
<dbReference type="InterPro" id="IPR011006">
    <property type="entry name" value="CheY-like_superfamily"/>
</dbReference>
<reference evidence="5" key="1">
    <citation type="submission" date="2017-08" db="EMBL/GenBank/DDBJ databases">
        <authorList>
            <person name="Varghese N."/>
            <person name="Submissions S."/>
        </authorList>
    </citation>
    <scope>NUCLEOTIDE SEQUENCE [LARGE SCALE GENOMIC DNA]</scope>
    <source>
        <strain evidence="5">JA234</strain>
    </source>
</reference>
<feature type="domain" description="Response regulatory" evidence="3">
    <location>
        <begin position="4"/>
        <end position="120"/>
    </location>
</feature>
<dbReference type="PANTHER" id="PTHR44591:SF25">
    <property type="entry name" value="CHEMOTAXIS TWO-COMPONENT RESPONSE REGULATOR"/>
    <property type="match status" value="1"/>
</dbReference>
<dbReference type="Pfam" id="PF00072">
    <property type="entry name" value="Response_reg"/>
    <property type="match status" value="1"/>
</dbReference>
<sequence>MSKTILAVDDSPSVRQMVRLTLVGAGYTVVEAVDGQDALEKATAHRFDAILTDQNMPRLDGIGFIRQFRTLPEGKGVPIVFLSTESQDTLKAQAKEAGAIGWMIKPFDQAQLLAVVKKVAGA</sequence>
<name>A0A285D6C7_9RHOB</name>
<dbReference type="AlphaFoldDB" id="A0A285D6C7"/>
<dbReference type="EMBL" id="OAOQ01000027">
    <property type="protein sequence ID" value="SNX74886.1"/>
    <property type="molecule type" value="Genomic_DNA"/>
</dbReference>
<keyword evidence="5" id="KW-1185">Reference proteome</keyword>